<gene>
    <name evidence="1" type="ORF">HPB50_002269</name>
</gene>
<protein>
    <submittedName>
        <fullName evidence="1">Uncharacterized protein</fullName>
    </submittedName>
</protein>
<organism evidence="1 2">
    <name type="scientific">Hyalomma asiaticum</name>
    <name type="common">Tick</name>
    <dbReference type="NCBI Taxonomy" id="266040"/>
    <lineage>
        <taxon>Eukaryota</taxon>
        <taxon>Metazoa</taxon>
        <taxon>Ecdysozoa</taxon>
        <taxon>Arthropoda</taxon>
        <taxon>Chelicerata</taxon>
        <taxon>Arachnida</taxon>
        <taxon>Acari</taxon>
        <taxon>Parasitiformes</taxon>
        <taxon>Ixodida</taxon>
        <taxon>Ixodoidea</taxon>
        <taxon>Ixodidae</taxon>
        <taxon>Hyalomminae</taxon>
        <taxon>Hyalomma</taxon>
    </lineage>
</organism>
<proteinExistence type="predicted"/>
<dbReference type="EMBL" id="CM023481">
    <property type="protein sequence ID" value="KAH6944202.1"/>
    <property type="molecule type" value="Genomic_DNA"/>
</dbReference>
<reference evidence="1" key="1">
    <citation type="submission" date="2020-05" db="EMBL/GenBank/DDBJ databases">
        <title>Large-scale comparative analyses of tick genomes elucidate their genetic diversity and vector capacities.</title>
        <authorList>
            <person name="Jia N."/>
            <person name="Wang J."/>
            <person name="Shi W."/>
            <person name="Du L."/>
            <person name="Sun Y."/>
            <person name="Zhan W."/>
            <person name="Jiang J."/>
            <person name="Wang Q."/>
            <person name="Zhang B."/>
            <person name="Ji P."/>
            <person name="Sakyi L.B."/>
            <person name="Cui X."/>
            <person name="Yuan T."/>
            <person name="Jiang B."/>
            <person name="Yang W."/>
            <person name="Lam T.T.-Y."/>
            <person name="Chang Q."/>
            <person name="Ding S."/>
            <person name="Wang X."/>
            <person name="Zhu J."/>
            <person name="Ruan X."/>
            <person name="Zhao L."/>
            <person name="Wei J."/>
            <person name="Que T."/>
            <person name="Du C."/>
            <person name="Cheng J."/>
            <person name="Dai P."/>
            <person name="Han X."/>
            <person name="Huang E."/>
            <person name="Gao Y."/>
            <person name="Liu J."/>
            <person name="Shao H."/>
            <person name="Ye R."/>
            <person name="Li L."/>
            <person name="Wei W."/>
            <person name="Wang X."/>
            <person name="Wang C."/>
            <person name="Yang T."/>
            <person name="Huo Q."/>
            <person name="Li W."/>
            <person name="Guo W."/>
            <person name="Chen H."/>
            <person name="Zhou L."/>
            <person name="Ni X."/>
            <person name="Tian J."/>
            <person name="Zhou Y."/>
            <person name="Sheng Y."/>
            <person name="Liu T."/>
            <person name="Pan Y."/>
            <person name="Xia L."/>
            <person name="Li J."/>
            <person name="Zhao F."/>
            <person name="Cao W."/>
        </authorList>
    </citation>
    <scope>NUCLEOTIDE SEQUENCE</scope>
    <source>
        <strain evidence="1">Hyas-2018</strain>
    </source>
</reference>
<name>A0ACB7TD23_HYAAI</name>
<evidence type="ECO:0000313" key="1">
    <source>
        <dbReference type="EMBL" id="KAH6944202.1"/>
    </source>
</evidence>
<comment type="caution">
    <text evidence="1">The sequence shown here is derived from an EMBL/GenBank/DDBJ whole genome shotgun (WGS) entry which is preliminary data.</text>
</comment>
<keyword evidence="2" id="KW-1185">Reference proteome</keyword>
<dbReference type="Proteomes" id="UP000821845">
    <property type="component" value="Chromosome 1"/>
</dbReference>
<accession>A0ACB7TD23</accession>
<evidence type="ECO:0000313" key="2">
    <source>
        <dbReference type="Proteomes" id="UP000821845"/>
    </source>
</evidence>
<sequence>MVVRGPDIDLGVSADSAPLAGCPAALIVVPAPEQTASGDSAFLSSTGSACAVWLNYCADALILVTNGFADSSATPAPDAVARRAAGAVSEPAPPLIDVCPPPESGAA</sequence>